<evidence type="ECO:0000256" key="6">
    <source>
        <dbReference type="ARBA" id="ARBA00022989"/>
    </source>
</evidence>
<evidence type="ECO:0000256" key="1">
    <source>
        <dbReference type="ARBA" id="ARBA00004429"/>
    </source>
</evidence>
<keyword evidence="5 8" id="KW-0812">Transmembrane</keyword>
<dbReference type="Gene3D" id="1.10.3720.10">
    <property type="entry name" value="MetI-like"/>
    <property type="match status" value="1"/>
</dbReference>
<feature type="transmembrane region" description="Helical" evidence="8">
    <location>
        <begin position="196"/>
        <end position="218"/>
    </location>
</feature>
<comment type="caution">
    <text evidence="10">The sequence shown here is derived from an EMBL/GenBank/DDBJ whole genome shotgun (WGS) entry which is preliminary data.</text>
</comment>
<keyword evidence="7 8" id="KW-0472">Membrane</keyword>
<dbReference type="PROSITE" id="PS50928">
    <property type="entry name" value="ABC_TM1"/>
    <property type="match status" value="1"/>
</dbReference>
<evidence type="ECO:0000256" key="4">
    <source>
        <dbReference type="ARBA" id="ARBA00022475"/>
    </source>
</evidence>
<dbReference type="Pfam" id="PF00528">
    <property type="entry name" value="BPD_transp_1"/>
    <property type="match status" value="1"/>
</dbReference>
<feature type="transmembrane region" description="Helical" evidence="8">
    <location>
        <begin position="132"/>
        <end position="149"/>
    </location>
</feature>
<dbReference type="PANTHER" id="PTHR30614">
    <property type="entry name" value="MEMBRANE COMPONENT OF AMINO ACID ABC TRANSPORTER"/>
    <property type="match status" value="1"/>
</dbReference>
<evidence type="ECO:0000256" key="7">
    <source>
        <dbReference type="ARBA" id="ARBA00023136"/>
    </source>
</evidence>
<dbReference type="InterPro" id="IPR000515">
    <property type="entry name" value="MetI-like"/>
</dbReference>
<dbReference type="EMBL" id="JAUEDK010000039">
    <property type="protein sequence ID" value="MDN0076673.1"/>
    <property type="molecule type" value="Genomic_DNA"/>
</dbReference>
<dbReference type="CDD" id="cd06261">
    <property type="entry name" value="TM_PBP2"/>
    <property type="match status" value="1"/>
</dbReference>
<feature type="transmembrane region" description="Helical" evidence="8">
    <location>
        <begin position="25"/>
        <end position="47"/>
    </location>
</feature>
<dbReference type="InterPro" id="IPR043429">
    <property type="entry name" value="ArtM/GltK/GlnP/TcyL/YhdX-like"/>
</dbReference>
<evidence type="ECO:0000256" key="2">
    <source>
        <dbReference type="ARBA" id="ARBA00010072"/>
    </source>
</evidence>
<dbReference type="InterPro" id="IPR010065">
    <property type="entry name" value="AA_ABC_transptr_permease_3TM"/>
</dbReference>
<dbReference type="RefSeq" id="WP_289831323.1">
    <property type="nucleotide sequence ID" value="NZ_JAUEDK010000039.1"/>
</dbReference>
<proteinExistence type="inferred from homology"/>
<evidence type="ECO:0000313" key="10">
    <source>
        <dbReference type="EMBL" id="MDN0076673.1"/>
    </source>
</evidence>
<evidence type="ECO:0000256" key="3">
    <source>
        <dbReference type="ARBA" id="ARBA00022448"/>
    </source>
</evidence>
<feature type="transmembrane region" description="Helical" evidence="8">
    <location>
        <begin position="59"/>
        <end position="82"/>
    </location>
</feature>
<keyword evidence="6 8" id="KW-1133">Transmembrane helix</keyword>
<evidence type="ECO:0000259" key="9">
    <source>
        <dbReference type="PROSITE" id="PS50928"/>
    </source>
</evidence>
<keyword evidence="3 8" id="KW-0813">Transport</keyword>
<evidence type="ECO:0000256" key="5">
    <source>
        <dbReference type="ARBA" id="ARBA00022692"/>
    </source>
</evidence>
<reference evidence="10" key="1">
    <citation type="submission" date="2023-06" db="EMBL/GenBank/DDBJ databases">
        <authorList>
            <person name="Zhang S."/>
        </authorList>
    </citation>
    <scope>NUCLEOTIDE SEQUENCE</scope>
    <source>
        <strain evidence="10">SG2303</strain>
    </source>
</reference>
<comment type="similarity">
    <text evidence="2">Belongs to the binding-protein-dependent transport system permease family. HisMQ subfamily.</text>
</comment>
<accession>A0ABT7XSH5</accession>
<protein>
    <submittedName>
        <fullName evidence="10">Amino acid ABC transporter permease</fullName>
    </submittedName>
</protein>
<gene>
    <name evidence="10" type="ORF">QU481_17585</name>
</gene>
<dbReference type="NCBIfam" id="TIGR01726">
    <property type="entry name" value="HEQRo_perm_3TM"/>
    <property type="match status" value="1"/>
</dbReference>
<organism evidence="10 11">
    <name type="scientific">Crenobacter oryzisoli</name>
    <dbReference type="NCBI Taxonomy" id="3056844"/>
    <lineage>
        <taxon>Bacteria</taxon>
        <taxon>Pseudomonadati</taxon>
        <taxon>Pseudomonadota</taxon>
        <taxon>Betaproteobacteria</taxon>
        <taxon>Neisseriales</taxon>
        <taxon>Neisseriaceae</taxon>
        <taxon>Crenobacter</taxon>
    </lineage>
</organism>
<evidence type="ECO:0000256" key="8">
    <source>
        <dbReference type="RuleBase" id="RU363032"/>
    </source>
</evidence>
<dbReference type="PANTHER" id="PTHR30614:SF21">
    <property type="entry name" value="AMINO ACID ABC TRANSPORTER PERMEASE"/>
    <property type="match status" value="1"/>
</dbReference>
<dbReference type="InterPro" id="IPR035906">
    <property type="entry name" value="MetI-like_sf"/>
</dbReference>
<feature type="transmembrane region" description="Helical" evidence="8">
    <location>
        <begin position="94"/>
        <end position="111"/>
    </location>
</feature>
<keyword evidence="11" id="KW-1185">Reference proteome</keyword>
<keyword evidence="4" id="KW-1003">Cell membrane</keyword>
<comment type="subcellular location">
    <subcellularLocation>
        <location evidence="1">Cell inner membrane</location>
        <topology evidence="1">Multi-pass membrane protein</topology>
    </subcellularLocation>
    <subcellularLocation>
        <location evidence="8">Cell membrane</location>
        <topology evidence="8">Multi-pass membrane protein</topology>
    </subcellularLocation>
</comment>
<sequence length="229" mass="25308">MFDILKNFGVFYLIGQYPHGPLGGLALTLILAALALLFALPVGLLLAMCRISPFPMLRLPVTGLIYVIRGTPLLMVIFWAYFLLPTLTGHKTDQFSTMLAALVIFDGAYLSEIIRAGIEGLPRGQMESARSLGFSYLQSMVLVVLPQALRNMLPSLVNQFISSVKETSLGYIISLSEVSFVAGQISTQLMTKPAEIYLLLGLTYFVMCFGLSRFAFWLERQLAVRSVKV</sequence>
<dbReference type="Proteomes" id="UP001168540">
    <property type="component" value="Unassembled WGS sequence"/>
</dbReference>
<evidence type="ECO:0000313" key="11">
    <source>
        <dbReference type="Proteomes" id="UP001168540"/>
    </source>
</evidence>
<feature type="domain" description="ABC transmembrane type-1" evidence="9">
    <location>
        <begin position="25"/>
        <end position="215"/>
    </location>
</feature>
<dbReference type="SUPFAM" id="SSF161098">
    <property type="entry name" value="MetI-like"/>
    <property type="match status" value="1"/>
</dbReference>
<name>A0ABT7XSH5_9NEIS</name>